<dbReference type="FunFam" id="3.40.50.720:FF:000191">
    <property type="entry name" value="Methylglyoxal reductase (NADPH-dependent)"/>
    <property type="match status" value="1"/>
</dbReference>
<dbReference type="InterPro" id="IPR050425">
    <property type="entry name" value="NAD(P)_dehydrat-like"/>
</dbReference>
<dbReference type="EMBL" id="NPIC01000005">
    <property type="protein sequence ID" value="RDL35762.1"/>
    <property type="molecule type" value="Genomic_DNA"/>
</dbReference>
<evidence type="ECO:0000313" key="4">
    <source>
        <dbReference type="EMBL" id="RDL35762.1"/>
    </source>
</evidence>
<sequence>MSQTILISGASGFIASHVIRLFLESGFKVRGTVRSEVSAKIVRETHAEYADALSFAFVKDISAPGAFDEAVKGVDGVIHTASPFILDAEDYDKELFNPAVNGTVSILKAVKEHNPSVKRIVVTSSFGAILDYTAGHQPGYIYTEADWNPMTANEAHGADPVAAYLVSKTLAEKAAFEFVETQKPSFSIVTVAPPLVYGPLLHGYESMSKLNTSSADIYRLFNGSSKEVPDTVFWACVDVRDVAKAHLLAYQTPTAANQRYIISAGSFSYQIFCNIIRARFPELVATTPEDKSSLPFPDVYKLDTTKAKNELGIAFRPIKETLMDTVTSLKELEKITA</sequence>
<name>A0A370TJR1_9HELO</name>
<evidence type="ECO:0000259" key="3">
    <source>
        <dbReference type="Pfam" id="PF01370"/>
    </source>
</evidence>
<dbReference type="InterPro" id="IPR036291">
    <property type="entry name" value="NAD(P)-bd_dom_sf"/>
</dbReference>
<comment type="caution">
    <text evidence="4">The sequence shown here is derived from an EMBL/GenBank/DDBJ whole genome shotgun (WGS) entry which is preliminary data.</text>
</comment>
<evidence type="ECO:0000256" key="2">
    <source>
        <dbReference type="ARBA" id="ARBA00023445"/>
    </source>
</evidence>
<evidence type="ECO:0000256" key="1">
    <source>
        <dbReference type="ARBA" id="ARBA00023002"/>
    </source>
</evidence>
<dbReference type="GeneID" id="43599223"/>
<feature type="domain" description="NAD-dependent epimerase/dehydratase" evidence="3">
    <location>
        <begin position="5"/>
        <end position="259"/>
    </location>
</feature>
<dbReference type="SMR" id="A0A370TJR1"/>
<proteinExistence type="inferred from homology"/>
<keyword evidence="1" id="KW-0560">Oxidoreductase</keyword>
<dbReference type="PANTHER" id="PTHR10366:SF564">
    <property type="entry name" value="STEROL-4-ALPHA-CARBOXYLATE 3-DEHYDROGENASE, DECARBOXYLATING"/>
    <property type="match status" value="1"/>
</dbReference>
<dbReference type="Pfam" id="PF01370">
    <property type="entry name" value="Epimerase"/>
    <property type="match status" value="1"/>
</dbReference>
<reference evidence="4 5" key="1">
    <citation type="journal article" date="2018" name="IMA Fungus">
        <title>IMA Genome-F 9: Draft genome sequence of Annulohypoxylon stygium, Aspergillus mulundensis, Berkeleyomyces basicola (syn. Thielaviopsis basicola), Ceratocystis smalleyi, two Cercospora beticola strains, Coleophoma cylindrospora, Fusarium fracticaudum, Phialophora cf. hyalina, and Morchella septimelata.</title>
        <authorList>
            <person name="Wingfield B.D."/>
            <person name="Bills G.F."/>
            <person name="Dong Y."/>
            <person name="Huang W."/>
            <person name="Nel W.J."/>
            <person name="Swalarsk-Parry B.S."/>
            <person name="Vaghefi N."/>
            <person name="Wilken P.M."/>
            <person name="An Z."/>
            <person name="de Beer Z.W."/>
            <person name="De Vos L."/>
            <person name="Chen L."/>
            <person name="Duong T.A."/>
            <person name="Gao Y."/>
            <person name="Hammerbacher A."/>
            <person name="Kikkert J.R."/>
            <person name="Li Y."/>
            <person name="Li H."/>
            <person name="Li K."/>
            <person name="Li Q."/>
            <person name="Liu X."/>
            <person name="Ma X."/>
            <person name="Naidoo K."/>
            <person name="Pethybridge S.J."/>
            <person name="Sun J."/>
            <person name="Steenkamp E.T."/>
            <person name="van der Nest M.A."/>
            <person name="van Wyk S."/>
            <person name="Wingfield M.J."/>
            <person name="Xiong C."/>
            <person name="Yue Q."/>
            <person name="Zhang X."/>
        </authorList>
    </citation>
    <scope>NUCLEOTIDE SEQUENCE [LARGE SCALE GENOMIC DNA]</scope>
    <source>
        <strain evidence="4 5">BP 5553</strain>
    </source>
</reference>
<dbReference type="CDD" id="cd05227">
    <property type="entry name" value="AR_SDR_e"/>
    <property type="match status" value="1"/>
</dbReference>
<dbReference type="InterPro" id="IPR001509">
    <property type="entry name" value="Epimerase_deHydtase"/>
</dbReference>
<dbReference type="GO" id="GO:0016616">
    <property type="term" value="F:oxidoreductase activity, acting on the CH-OH group of donors, NAD or NADP as acceptor"/>
    <property type="evidence" value="ECO:0007669"/>
    <property type="project" value="TreeGrafter"/>
</dbReference>
<dbReference type="RefSeq" id="XP_031868418.1">
    <property type="nucleotide sequence ID" value="XM_032014997.1"/>
</dbReference>
<accession>A0A370TJR1</accession>
<dbReference type="STRING" id="2656787.A0A370TJR1"/>
<gene>
    <name evidence="4" type="ORF">BP5553_06374</name>
</gene>
<protein>
    <recommendedName>
        <fullName evidence="3">NAD-dependent epimerase/dehydratase domain-containing protein</fullName>
    </recommendedName>
</protein>
<keyword evidence="5" id="KW-1185">Reference proteome</keyword>
<dbReference type="Proteomes" id="UP000254866">
    <property type="component" value="Unassembled WGS sequence"/>
</dbReference>
<comment type="similarity">
    <text evidence="2">Belongs to the NAD(P)-dependent epimerase/dehydratase family. Dihydroflavonol-4-reductase subfamily.</text>
</comment>
<dbReference type="PANTHER" id="PTHR10366">
    <property type="entry name" value="NAD DEPENDENT EPIMERASE/DEHYDRATASE"/>
    <property type="match status" value="1"/>
</dbReference>
<dbReference type="AlphaFoldDB" id="A0A370TJR1"/>
<dbReference type="OrthoDB" id="2735536at2759"/>
<dbReference type="Gene3D" id="3.40.50.720">
    <property type="entry name" value="NAD(P)-binding Rossmann-like Domain"/>
    <property type="match status" value="1"/>
</dbReference>
<evidence type="ECO:0000313" key="5">
    <source>
        <dbReference type="Proteomes" id="UP000254866"/>
    </source>
</evidence>
<dbReference type="SUPFAM" id="SSF51735">
    <property type="entry name" value="NAD(P)-binding Rossmann-fold domains"/>
    <property type="match status" value="1"/>
</dbReference>
<organism evidence="4 5">
    <name type="scientific">Venustampulla echinocandica</name>
    <dbReference type="NCBI Taxonomy" id="2656787"/>
    <lineage>
        <taxon>Eukaryota</taxon>
        <taxon>Fungi</taxon>
        <taxon>Dikarya</taxon>
        <taxon>Ascomycota</taxon>
        <taxon>Pezizomycotina</taxon>
        <taxon>Leotiomycetes</taxon>
        <taxon>Helotiales</taxon>
        <taxon>Pleuroascaceae</taxon>
        <taxon>Venustampulla</taxon>
    </lineage>
</organism>